<evidence type="ECO:0000256" key="2">
    <source>
        <dbReference type="SAM" id="Phobius"/>
    </source>
</evidence>
<gene>
    <name evidence="3" type="ORF">DLNHIDIE_01785</name>
</gene>
<keyword evidence="1" id="KW-0175">Coiled coil</keyword>
<protein>
    <submittedName>
        <fullName evidence="3">Uncharacterized protein</fullName>
    </submittedName>
</protein>
<proteinExistence type="predicted"/>
<evidence type="ECO:0000313" key="4">
    <source>
        <dbReference type="Proteomes" id="UP000315403"/>
    </source>
</evidence>
<sequence length="110" mass="12423">MPEDVKHRSRRGWMLLAIIGFSGLFAVVLWYEIGVSGAKHGTPPPPVRAKAVKRVQPEEEKLPPKKIMQIPAKRSQAETAKEDAANQKIQLMIEQVQKMRKEVEQVQGAR</sequence>
<dbReference type="Proteomes" id="UP000315403">
    <property type="component" value="Unassembled WGS sequence"/>
</dbReference>
<keyword evidence="2" id="KW-1133">Transmembrane helix</keyword>
<dbReference type="EMBL" id="SZUV01000001">
    <property type="protein sequence ID" value="TQN51904.1"/>
    <property type="molecule type" value="Genomic_DNA"/>
</dbReference>
<name>A0A543Q6F8_ACITH</name>
<evidence type="ECO:0000313" key="3">
    <source>
        <dbReference type="EMBL" id="TQN51904.1"/>
    </source>
</evidence>
<keyword evidence="2" id="KW-0472">Membrane</keyword>
<feature type="coiled-coil region" evidence="1">
    <location>
        <begin position="82"/>
        <end position="109"/>
    </location>
</feature>
<organism evidence="3 4">
    <name type="scientific">Acidithiobacillus thiooxidans ATCC 19377</name>
    <dbReference type="NCBI Taxonomy" id="637390"/>
    <lineage>
        <taxon>Bacteria</taxon>
        <taxon>Pseudomonadati</taxon>
        <taxon>Pseudomonadota</taxon>
        <taxon>Acidithiobacillia</taxon>
        <taxon>Acidithiobacillales</taxon>
        <taxon>Acidithiobacillaceae</taxon>
        <taxon>Acidithiobacillus</taxon>
    </lineage>
</organism>
<evidence type="ECO:0000256" key="1">
    <source>
        <dbReference type="SAM" id="Coils"/>
    </source>
</evidence>
<comment type="caution">
    <text evidence="3">The sequence shown here is derived from an EMBL/GenBank/DDBJ whole genome shotgun (WGS) entry which is preliminary data.</text>
</comment>
<reference evidence="3 4" key="1">
    <citation type="submission" date="2019-03" db="EMBL/GenBank/DDBJ databases">
        <title>New insights into Acidothiobacillus thiooxidans sulfur metabolism through coupled gene expression, solution geochemistry, microscopy and spectroscopy analyses.</title>
        <authorList>
            <person name="Camacho D."/>
            <person name="Frazao R."/>
            <person name="Fouillen A."/>
            <person name="Nanci A."/>
            <person name="Lang B.F."/>
            <person name="Apte S.C."/>
            <person name="Baron C."/>
            <person name="Warren L.A."/>
        </authorList>
    </citation>
    <scope>NUCLEOTIDE SEQUENCE [LARGE SCALE GENOMIC DNA]</scope>
    <source>
        <strain evidence="3 4">ATCC 19377</strain>
    </source>
</reference>
<dbReference type="AlphaFoldDB" id="A0A543Q6F8"/>
<keyword evidence="2" id="KW-0812">Transmembrane</keyword>
<accession>A0A543Q6F8</accession>
<feature type="transmembrane region" description="Helical" evidence="2">
    <location>
        <begin position="12"/>
        <end position="31"/>
    </location>
</feature>